<evidence type="ECO:0000256" key="1">
    <source>
        <dbReference type="SAM" id="MobiDB-lite"/>
    </source>
</evidence>
<dbReference type="Gene3D" id="3.40.50.1820">
    <property type="entry name" value="alpha/beta hydrolase"/>
    <property type="match status" value="1"/>
</dbReference>
<feature type="domain" description="Serine hydrolase" evidence="2">
    <location>
        <begin position="169"/>
        <end position="241"/>
    </location>
</feature>
<feature type="non-terminal residue" evidence="3">
    <location>
        <position position="383"/>
    </location>
</feature>
<dbReference type="PANTHER" id="PTHR12277">
    <property type="entry name" value="ALPHA/BETA HYDROLASE DOMAIN-CONTAINING PROTEIN"/>
    <property type="match status" value="1"/>
</dbReference>
<feature type="compositionally biased region" description="Basic and acidic residues" evidence="1">
    <location>
        <begin position="326"/>
        <end position="346"/>
    </location>
</feature>
<name>A0A812L0Y1_SYMPI</name>
<gene>
    <name evidence="3" type="primary">aho-3</name>
    <name evidence="3" type="ORF">SPIL2461_LOCUS4038</name>
</gene>
<dbReference type="InterPro" id="IPR029058">
    <property type="entry name" value="AB_hydrolase_fold"/>
</dbReference>
<evidence type="ECO:0000259" key="2">
    <source>
        <dbReference type="Pfam" id="PF03959"/>
    </source>
</evidence>
<dbReference type="InterPro" id="IPR005645">
    <property type="entry name" value="FSH-like_dom"/>
</dbReference>
<protein>
    <submittedName>
        <fullName evidence="3">Aho-3 protein</fullName>
    </submittedName>
</protein>
<dbReference type="Pfam" id="PF03959">
    <property type="entry name" value="FSH1"/>
    <property type="match status" value="1"/>
</dbReference>
<dbReference type="Proteomes" id="UP000649617">
    <property type="component" value="Unassembled WGS sequence"/>
</dbReference>
<accession>A0A812L0Y1</accession>
<reference evidence="3" key="1">
    <citation type="submission" date="2021-02" db="EMBL/GenBank/DDBJ databases">
        <authorList>
            <person name="Dougan E. K."/>
            <person name="Rhodes N."/>
            <person name="Thang M."/>
            <person name="Chan C."/>
        </authorList>
    </citation>
    <scope>NUCLEOTIDE SEQUENCE</scope>
</reference>
<feature type="non-terminal residue" evidence="3">
    <location>
        <position position="1"/>
    </location>
</feature>
<organism evidence="3 4">
    <name type="scientific">Symbiodinium pilosum</name>
    <name type="common">Dinoflagellate</name>
    <dbReference type="NCBI Taxonomy" id="2952"/>
    <lineage>
        <taxon>Eukaryota</taxon>
        <taxon>Sar</taxon>
        <taxon>Alveolata</taxon>
        <taxon>Dinophyceae</taxon>
        <taxon>Suessiales</taxon>
        <taxon>Symbiodiniaceae</taxon>
        <taxon>Symbiodinium</taxon>
    </lineage>
</organism>
<keyword evidence="4" id="KW-1185">Reference proteome</keyword>
<feature type="region of interest" description="Disordered" evidence="1">
    <location>
        <begin position="326"/>
        <end position="383"/>
    </location>
</feature>
<dbReference type="OrthoDB" id="10249433at2759"/>
<proteinExistence type="predicted"/>
<dbReference type="EMBL" id="CAJNIZ010005158">
    <property type="protein sequence ID" value="CAE7239412.1"/>
    <property type="molecule type" value="Genomic_DNA"/>
</dbReference>
<feature type="compositionally biased region" description="Basic and acidic residues" evidence="1">
    <location>
        <begin position="357"/>
        <end position="366"/>
    </location>
</feature>
<dbReference type="PANTHER" id="PTHR12277:SF197">
    <property type="entry name" value="CHROMOSOME UNDETERMINED SCAFFOLD_38, WHOLE GENOME SHOTGUN SEQUENCE"/>
    <property type="match status" value="1"/>
</dbReference>
<dbReference type="SUPFAM" id="SSF53474">
    <property type="entry name" value="alpha/beta-Hydrolases"/>
    <property type="match status" value="1"/>
</dbReference>
<sequence length="383" mass="42377">ERGACAAEFMSSFIDKLLFPAPQPTYGKDAFKKHLCWIPWNEAVSPERAEDERFAEGIPCVWLPAPRAAGVILFCHGNAEDLGMCFPFVRHMRDQFKMNVLAVEYPGYGLLHGISSSSEAALKEVALTAFRFILDELKVAYEQIILFGRSVGSGPTVYLASRFPVGGLILVAAFASVREAAKSLVGPFVANVLEERFPNIALIGNVSCPTLFIHGEKDSLVPPSHSVALFKQCRSRKLLITPPGMEHNTNLFVDAQYLAVPAINFFGLPGYQQESPPQMPSRYFEDGRQAFLLRKAARRNQGVESSADSSPWFYFCGCPTSRVRRDEGFAPDRPQCEWEPGDRNGISDDQAVAGADAPRRQGDVASERSWQVGTSVEHWKEAQ</sequence>
<dbReference type="AlphaFoldDB" id="A0A812L0Y1"/>
<evidence type="ECO:0000313" key="4">
    <source>
        <dbReference type="Proteomes" id="UP000649617"/>
    </source>
</evidence>
<comment type="caution">
    <text evidence="3">The sequence shown here is derived from an EMBL/GenBank/DDBJ whole genome shotgun (WGS) entry which is preliminary data.</text>
</comment>
<evidence type="ECO:0000313" key="3">
    <source>
        <dbReference type="EMBL" id="CAE7239412.1"/>
    </source>
</evidence>